<dbReference type="Pfam" id="PF00533">
    <property type="entry name" value="BRCT"/>
    <property type="match status" value="1"/>
</dbReference>
<evidence type="ECO:0000313" key="13">
    <source>
        <dbReference type="Proteomes" id="UP001600943"/>
    </source>
</evidence>
<keyword evidence="4 10" id="KW-0227">DNA damage</keyword>
<keyword evidence="7 10" id="KW-0234">DNA repair</keyword>
<reference evidence="12 13" key="1">
    <citation type="submission" date="2024-04" db="EMBL/GenBank/DDBJ databases">
        <title>Defined microbial consortia suppress multidrug-resistant proinflammatory Enterobacteriaceae via ecological control.</title>
        <authorList>
            <person name="Furuichi M."/>
            <person name="Kawaguchi T."/>
            <person name="Pust M."/>
            <person name="Yasuma K."/>
            <person name="Plichta D."/>
            <person name="Hasegawa N."/>
            <person name="Ohya T."/>
            <person name="Bhattarai S."/>
            <person name="Sasajima S."/>
            <person name="Aoto Y."/>
            <person name="Tuganbaev T."/>
            <person name="Yaginuma M."/>
            <person name="Ueda M."/>
            <person name="Okahashi N."/>
            <person name="Amafuji K."/>
            <person name="Kiridooshi Y."/>
            <person name="Sugita K."/>
            <person name="Strazar M."/>
            <person name="Skelly A."/>
            <person name="Suda W."/>
            <person name="Hattori M."/>
            <person name="Nakamoto N."/>
            <person name="Caballero S."/>
            <person name="Norman J."/>
            <person name="Olle B."/>
            <person name="Tanoue T."/>
            <person name="Arita M."/>
            <person name="Bucci V."/>
            <person name="Atarashi K."/>
            <person name="Xavier R."/>
            <person name="Honda K."/>
        </authorList>
    </citation>
    <scope>NUCLEOTIDE SEQUENCE [LARGE SCALE GENOMIC DNA]</scope>
    <source>
        <strain evidence="13">k04-0078-D8-1</strain>
    </source>
</reference>
<dbReference type="InterPro" id="IPR001357">
    <property type="entry name" value="BRCT_dom"/>
</dbReference>
<dbReference type="Gene3D" id="2.40.50.140">
    <property type="entry name" value="Nucleic acid-binding proteins"/>
    <property type="match status" value="1"/>
</dbReference>
<protein>
    <recommendedName>
        <fullName evidence="10">DNA ligase</fullName>
        <ecNumber evidence="10">6.5.1.2</ecNumber>
    </recommendedName>
    <alternativeName>
        <fullName evidence="10">Polydeoxyribonucleotide synthase [NAD(+)]</fullName>
    </alternativeName>
</protein>
<name>A0ABQ0B3G1_9FIRM</name>
<feature type="binding site" evidence="10">
    <location>
        <position position="395"/>
    </location>
    <ligand>
        <name>Zn(2+)</name>
        <dbReference type="ChEBI" id="CHEBI:29105"/>
    </ligand>
</feature>
<comment type="caution">
    <text evidence="12">The sequence shown here is derived from an EMBL/GenBank/DDBJ whole genome shotgun (WGS) entry which is preliminary data.</text>
</comment>
<gene>
    <name evidence="12" type="primary">ligA_1</name>
    <name evidence="10" type="synonym">ligA</name>
    <name evidence="12" type="ORF">K040078D81_01110</name>
</gene>
<dbReference type="Gene3D" id="3.30.470.30">
    <property type="entry name" value="DNA ligase/mRNA capping enzyme"/>
    <property type="match status" value="1"/>
</dbReference>
<dbReference type="SMART" id="SM00532">
    <property type="entry name" value="LIGANc"/>
    <property type="match status" value="1"/>
</dbReference>
<evidence type="ECO:0000256" key="6">
    <source>
        <dbReference type="ARBA" id="ARBA00023027"/>
    </source>
</evidence>
<dbReference type="EMBL" id="BAABYW010000001">
    <property type="protein sequence ID" value="GAA6405994.1"/>
    <property type="molecule type" value="Genomic_DNA"/>
</dbReference>
<evidence type="ECO:0000256" key="7">
    <source>
        <dbReference type="ARBA" id="ARBA00023204"/>
    </source>
</evidence>
<dbReference type="InterPro" id="IPR010994">
    <property type="entry name" value="RuvA_2-like"/>
</dbReference>
<feature type="active site" description="N6-AMP-lysine intermediate" evidence="10">
    <location>
        <position position="104"/>
    </location>
</feature>
<feature type="binding site" evidence="10">
    <location>
        <position position="159"/>
    </location>
    <ligand>
        <name>NAD(+)</name>
        <dbReference type="ChEBI" id="CHEBI:57540"/>
    </ligand>
</feature>
<feature type="binding site" evidence="10">
    <location>
        <position position="425"/>
    </location>
    <ligand>
        <name>Zn(2+)</name>
        <dbReference type="ChEBI" id="CHEBI:29105"/>
    </ligand>
</feature>
<feature type="binding site" evidence="10">
    <location>
        <position position="420"/>
    </location>
    <ligand>
        <name>Zn(2+)</name>
        <dbReference type="ChEBI" id="CHEBI:29105"/>
    </ligand>
</feature>
<evidence type="ECO:0000256" key="10">
    <source>
        <dbReference type="HAMAP-Rule" id="MF_01588"/>
    </source>
</evidence>
<keyword evidence="13" id="KW-1185">Reference proteome</keyword>
<dbReference type="InterPro" id="IPR013840">
    <property type="entry name" value="DNAligase_N"/>
</dbReference>
<evidence type="ECO:0000256" key="4">
    <source>
        <dbReference type="ARBA" id="ARBA00022763"/>
    </source>
</evidence>
<comment type="catalytic activity">
    <reaction evidence="9 10">
        <text>NAD(+) + (deoxyribonucleotide)n-3'-hydroxyl + 5'-phospho-(deoxyribonucleotide)m = (deoxyribonucleotide)n+m + AMP + beta-nicotinamide D-nucleotide.</text>
        <dbReference type="EC" id="6.5.1.2"/>
    </reaction>
</comment>
<dbReference type="SUPFAM" id="SSF52113">
    <property type="entry name" value="BRCT domain"/>
    <property type="match status" value="1"/>
</dbReference>
<dbReference type="NCBIfam" id="NF005932">
    <property type="entry name" value="PRK07956.1"/>
    <property type="match status" value="1"/>
</dbReference>
<organism evidence="12 13">
    <name type="scientific">Blautia hominis</name>
    <dbReference type="NCBI Taxonomy" id="2025493"/>
    <lineage>
        <taxon>Bacteria</taxon>
        <taxon>Bacillati</taxon>
        <taxon>Bacillota</taxon>
        <taxon>Clostridia</taxon>
        <taxon>Lachnospirales</taxon>
        <taxon>Lachnospiraceae</taxon>
        <taxon>Blautia</taxon>
    </lineage>
</organism>
<dbReference type="Pfam" id="PF03120">
    <property type="entry name" value="OB_DNA_ligase"/>
    <property type="match status" value="1"/>
</dbReference>
<evidence type="ECO:0000259" key="11">
    <source>
        <dbReference type="PROSITE" id="PS50172"/>
    </source>
</evidence>
<dbReference type="SMART" id="SM00292">
    <property type="entry name" value="BRCT"/>
    <property type="match status" value="1"/>
</dbReference>
<evidence type="ECO:0000256" key="3">
    <source>
        <dbReference type="ARBA" id="ARBA00022723"/>
    </source>
</evidence>
<dbReference type="HAMAP" id="MF_01588">
    <property type="entry name" value="DNA_ligase_A"/>
    <property type="match status" value="1"/>
</dbReference>
<dbReference type="CDD" id="cd17748">
    <property type="entry name" value="BRCT_DNA_ligase_like"/>
    <property type="match status" value="1"/>
</dbReference>
<dbReference type="InterPro" id="IPR013839">
    <property type="entry name" value="DNAligase_adenylation"/>
</dbReference>
<dbReference type="NCBIfam" id="TIGR00575">
    <property type="entry name" value="dnlj"/>
    <property type="match status" value="1"/>
</dbReference>
<evidence type="ECO:0000256" key="8">
    <source>
        <dbReference type="ARBA" id="ARBA00023211"/>
    </source>
</evidence>
<dbReference type="InterPro" id="IPR036420">
    <property type="entry name" value="BRCT_dom_sf"/>
</dbReference>
<feature type="binding site" evidence="10">
    <location>
        <position position="305"/>
    </location>
    <ligand>
        <name>NAD(+)</name>
        <dbReference type="ChEBI" id="CHEBI:57540"/>
    </ligand>
</feature>
<feature type="binding site" evidence="10">
    <location>
        <begin position="32"/>
        <end position="36"/>
    </location>
    <ligand>
        <name>NAD(+)</name>
        <dbReference type="ChEBI" id="CHEBI:57540"/>
    </ligand>
</feature>
<dbReference type="InterPro" id="IPR041663">
    <property type="entry name" value="DisA/LigA_HHH"/>
</dbReference>
<evidence type="ECO:0000256" key="2">
    <source>
        <dbReference type="ARBA" id="ARBA00022705"/>
    </source>
</evidence>
<accession>A0ABQ0B3G1</accession>
<comment type="similarity">
    <text evidence="10">Belongs to the NAD-dependent DNA ligase family. LigA subfamily.</text>
</comment>
<dbReference type="InterPro" id="IPR001679">
    <property type="entry name" value="DNA_ligase"/>
</dbReference>
<dbReference type="Gene3D" id="1.10.287.610">
    <property type="entry name" value="Helix hairpin bin"/>
    <property type="match status" value="1"/>
</dbReference>
<dbReference type="PIRSF" id="PIRSF001604">
    <property type="entry name" value="LigA"/>
    <property type="match status" value="1"/>
</dbReference>
<evidence type="ECO:0000313" key="12">
    <source>
        <dbReference type="EMBL" id="GAA6405994.1"/>
    </source>
</evidence>
<dbReference type="SUPFAM" id="SSF50249">
    <property type="entry name" value="Nucleic acid-binding proteins"/>
    <property type="match status" value="1"/>
</dbReference>
<evidence type="ECO:0000256" key="5">
    <source>
        <dbReference type="ARBA" id="ARBA00022833"/>
    </source>
</evidence>
<feature type="binding site" evidence="10">
    <location>
        <position position="398"/>
    </location>
    <ligand>
        <name>Zn(2+)</name>
        <dbReference type="ChEBI" id="CHEBI:29105"/>
    </ligand>
</feature>
<comment type="function">
    <text evidence="10">DNA ligase that catalyzes the formation of phosphodiester linkages between 5'-phosphoryl and 3'-hydroxyl groups in double-stranded DNA using NAD as a coenzyme and as the energy source for the reaction. It is essential for DNA replication and repair of damaged DNA.</text>
</comment>
<dbReference type="SUPFAM" id="SSF47781">
    <property type="entry name" value="RuvA domain 2-like"/>
    <property type="match status" value="1"/>
</dbReference>
<dbReference type="Gene3D" id="3.40.50.10190">
    <property type="entry name" value="BRCT domain"/>
    <property type="match status" value="1"/>
</dbReference>
<dbReference type="InterPro" id="IPR004150">
    <property type="entry name" value="NAD_DNA_ligase_OB"/>
</dbReference>
<keyword evidence="8 10" id="KW-0464">Manganese</keyword>
<keyword evidence="3 10" id="KW-0479">Metal-binding</keyword>
<evidence type="ECO:0000256" key="9">
    <source>
        <dbReference type="ARBA" id="ARBA00034005"/>
    </source>
</evidence>
<dbReference type="GO" id="GO:0016874">
    <property type="term" value="F:ligase activity"/>
    <property type="evidence" value="ECO:0007669"/>
    <property type="project" value="UniProtKB-KW"/>
</dbReference>
<dbReference type="SUPFAM" id="SSF56091">
    <property type="entry name" value="DNA ligase/mRNA capping enzyme, catalytic domain"/>
    <property type="match status" value="1"/>
</dbReference>
<keyword evidence="6 10" id="KW-0520">NAD</keyword>
<dbReference type="EC" id="6.5.1.2" evidence="10"/>
<feature type="domain" description="BRCT" evidence="11">
    <location>
        <begin position="590"/>
        <end position="660"/>
    </location>
</feature>
<dbReference type="InterPro" id="IPR012340">
    <property type="entry name" value="NA-bd_OB-fold"/>
</dbReference>
<dbReference type="Pfam" id="PF12826">
    <property type="entry name" value="HHH_2"/>
    <property type="match status" value="1"/>
</dbReference>
<dbReference type="Proteomes" id="UP001600943">
    <property type="component" value="Unassembled WGS sequence"/>
</dbReference>
<comment type="caution">
    <text evidence="10">Lacks conserved residue(s) required for the propagation of feature annotation.</text>
</comment>
<feature type="binding site" evidence="10">
    <location>
        <begin position="80"/>
        <end position="81"/>
    </location>
    <ligand>
        <name>NAD(+)</name>
        <dbReference type="ChEBI" id="CHEBI:57540"/>
    </ligand>
</feature>
<proteinExistence type="inferred from homology"/>
<evidence type="ECO:0000256" key="1">
    <source>
        <dbReference type="ARBA" id="ARBA00022598"/>
    </source>
</evidence>
<keyword evidence="1 10" id="KW-0436">Ligase</keyword>
<feature type="binding site" evidence="10">
    <location>
        <position position="125"/>
    </location>
    <ligand>
        <name>NAD(+)</name>
        <dbReference type="ChEBI" id="CHEBI:57540"/>
    </ligand>
</feature>
<comment type="cofactor">
    <cofactor evidence="10">
        <name>Mg(2+)</name>
        <dbReference type="ChEBI" id="CHEBI:18420"/>
    </cofactor>
    <cofactor evidence="10">
        <name>Mn(2+)</name>
        <dbReference type="ChEBI" id="CHEBI:29035"/>
    </cofactor>
</comment>
<keyword evidence="2 10" id="KW-0235">DNA replication</keyword>
<dbReference type="Pfam" id="PF01653">
    <property type="entry name" value="DNA_ligase_aden"/>
    <property type="match status" value="1"/>
</dbReference>
<keyword evidence="5 10" id="KW-0862">Zinc</keyword>
<keyword evidence="10" id="KW-0460">Magnesium</keyword>
<dbReference type="RefSeq" id="WP_256162317.1">
    <property type="nucleotide sequence ID" value="NZ_BAABYW010000001.1"/>
</dbReference>
<dbReference type="PROSITE" id="PS50172">
    <property type="entry name" value="BRCT"/>
    <property type="match status" value="1"/>
</dbReference>
<sequence>MKDLIEKIKELVHTLNRHRNAYYNLEAPSISDKEYDRLFDELKQLEEETGFVLSSSPTQTVGYKPVSELKKVKLETPLLSLDKTKQIEELLSFLGKHTALIMLKLDGLTVELDYEGGRLIRACTRGNGITGEDITHNIPALKNVPLTIPYKKKLRLTGEALIYKDDFERLKLTLADSIGKPYRNARNLSSGSVRCLSPETCSKRQVHFLAFKVLEGLDGNPNYRDSKNHRLYQLYKLGFGICPYFVSADASYTLTDLQKDIERLLLHAEQNEIPIDGIVVSYDSISYSESCGRTGRFYKDGLAYKFEDETFETILRKIEWTPTRSGALAPVAVFDTVEMDGCEVSRATLHNLTFIKELELVPGCRILVSKRNMIIPHVEENLDRGAYQDITPPACPCCGGKTRIYSRLSQDGRLIETLHCDNPDCESRLLQNFVHFVSRKAMNIQGLSSATLEKFLENGWLKSFEDIYHLGQHKEEILQMDGFGETSYQNLIKAIQSSRHTTFVRYVVAMDIPLIGRTISQLLDTHFAGSLDAFEHAALNNYDFTQIEGIGNKSSYSMHNWFAEESNIKLWKKLQNEMTFEERKDENRMKKETIFTGKTIVATGVLENFTRNEINTTIMELGGKPGSSVSRKTDFLIVGKKAGGKLKKAQELGIMILSEDEFLKLKNNV</sequence>
<dbReference type="Gene3D" id="1.10.150.20">
    <property type="entry name" value="5' to 3' exonuclease, C-terminal subdomain"/>
    <property type="match status" value="2"/>
</dbReference>